<protein>
    <submittedName>
        <fullName evidence="1">Uncharacterized protein</fullName>
    </submittedName>
</protein>
<dbReference type="EMBL" id="JACIGK010000025">
    <property type="protein sequence ID" value="MBB4267367.1"/>
    <property type="molecule type" value="Genomic_DNA"/>
</dbReference>
<evidence type="ECO:0000313" key="1">
    <source>
        <dbReference type="EMBL" id="MBB4267367.1"/>
    </source>
</evidence>
<keyword evidence="2" id="KW-1185">Reference proteome</keyword>
<sequence length="110" mass="11962">MADPITWEALGAGLALLGGGGAATAWIVAEINRARRESSEGRDRLHRRLDALTTEIGQTYVRRDLHVADMRTVHHALEETNRMLASMAGRVCPYDASAGVSPRPAEKSRP</sequence>
<dbReference type="RefSeq" id="WP_184046692.1">
    <property type="nucleotide sequence ID" value="NZ_JACIGK010000025.1"/>
</dbReference>
<gene>
    <name evidence="1" type="ORF">GGD89_003008</name>
</gene>
<organism evidence="1 2">
    <name type="scientific">Roseospira visakhapatnamensis</name>
    <dbReference type="NCBI Taxonomy" id="390880"/>
    <lineage>
        <taxon>Bacteria</taxon>
        <taxon>Pseudomonadati</taxon>
        <taxon>Pseudomonadota</taxon>
        <taxon>Alphaproteobacteria</taxon>
        <taxon>Rhodospirillales</taxon>
        <taxon>Rhodospirillaceae</taxon>
        <taxon>Roseospira</taxon>
    </lineage>
</organism>
<comment type="caution">
    <text evidence="1">The sequence shown here is derived from an EMBL/GenBank/DDBJ whole genome shotgun (WGS) entry which is preliminary data.</text>
</comment>
<dbReference type="Proteomes" id="UP000554286">
    <property type="component" value="Unassembled WGS sequence"/>
</dbReference>
<evidence type="ECO:0000313" key="2">
    <source>
        <dbReference type="Proteomes" id="UP000554286"/>
    </source>
</evidence>
<dbReference type="AlphaFoldDB" id="A0A7W6RFA3"/>
<name>A0A7W6RFA3_9PROT</name>
<proteinExistence type="predicted"/>
<accession>A0A7W6RFA3</accession>
<reference evidence="1 2" key="1">
    <citation type="submission" date="2020-08" db="EMBL/GenBank/DDBJ databases">
        <title>Genome sequencing of Purple Non-Sulfur Bacteria from various extreme environments.</title>
        <authorList>
            <person name="Mayer M."/>
        </authorList>
    </citation>
    <scope>NUCLEOTIDE SEQUENCE [LARGE SCALE GENOMIC DNA]</scope>
    <source>
        <strain evidence="1 2">JA131</strain>
    </source>
</reference>